<keyword evidence="12 19" id="KW-0547">Nucleotide-binding</keyword>
<evidence type="ECO:0000313" key="23">
    <source>
        <dbReference type="Proteomes" id="UP000796880"/>
    </source>
</evidence>
<dbReference type="FunFam" id="3.30.200.20:FF:000168">
    <property type="entry name" value="L-type lectin-domain containing receptor kinase IX.1"/>
    <property type="match status" value="1"/>
</dbReference>
<keyword evidence="17" id="KW-0675">Receptor</keyword>
<evidence type="ECO:0000259" key="21">
    <source>
        <dbReference type="PROSITE" id="PS50011"/>
    </source>
</evidence>
<evidence type="ECO:0000256" key="5">
    <source>
        <dbReference type="ARBA" id="ARBA00012513"/>
    </source>
</evidence>
<dbReference type="Proteomes" id="UP000796880">
    <property type="component" value="Unassembled WGS sequence"/>
</dbReference>
<keyword evidence="9 20" id="KW-0812">Transmembrane</keyword>
<evidence type="ECO:0000256" key="16">
    <source>
        <dbReference type="ARBA" id="ARBA00023136"/>
    </source>
</evidence>
<dbReference type="GO" id="GO:0002229">
    <property type="term" value="P:defense response to oomycetes"/>
    <property type="evidence" value="ECO:0007669"/>
    <property type="project" value="UniProtKB-ARBA"/>
</dbReference>
<feature type="transmembrane region" description="Helical" evidence="20">
    <location>
        <begin position="283"/>
        <end position="306"/>
    </location>
</feature>
<evidence type="ECO:0000256" key="1">
    <source>
        <dbReference type="ARBA" id="ARBA00004251"/>
    </source>
</evidence>
<organism evidence="22 23">
    <name type="scientific">Rhamnella rubrinervis</name>
    <dbReference type="NCBI Taxonomy" id="2594499"/>
    <lineage>
        <taxon>Eukaryota</taxon>
        <taxon>Viridiplantae</taxon>
        <taxon>Streptophyta</taxon>
        <taxon>Embryophyta</taxon>
        <taxon>Tracheophyta</taxon>
        <taxon>Spermatophyta</taxon>
        <taxon>Magnoliopsida</taxon>
        <taxon>eudicotyledons</taxon>
        <taxon>Gunneridae</taxon>
        <taxon>Pentapetalae</taxon>
        <taxon>rosids</taxon>
        <taxon>fabids</taxon>
        <taxon>Rosales</taxon>
        <taxon>Rhamnaceae</taxon>
        <taxon>rhamnoid group</taxon>
        <taxon>Rhamneae</taxon>
        <taxon>Rhamnella</taxon>
    </lineage>
</organism>
<evidence type="ECO:0000256" key="8">
    <source>
        <dbReference type="ARBA" id="ARBA00022679"/>
    </source>
</evidence>
<dbReference type="SMART" id="SM00220">
    <property type="entry name" value="S_TKc"/>
    <property type="match status" value="1"/>
</dbReference>
<protein>
    <recommendedName>
        <fullName evidence="5">non-specific serine/threonine protein kinase</fullName>
        <ecNumber evidence="5">2.7.11.1</ecNumber>
    </recommendedName>
</protein>
<comment type="caution">
    <text evidence="22">The sequence shown here is derived from an EMBL/GenBank/DDBJ whole genome shotgun (WGS) entry which is preliminary data.</text>
</comment>
<evidence type="ECO:0000256" key="9">
    <source>
        <dbReference type="ARBA" id="ARBA00022692"/>
    </source>
</evidence>
<dbReference type="Gene3D" id="2.60.120.200">
    <property type="match status" value="1"/>
</dbReference>
<gene>
    <name evidence="22" type="ORF">FNV43_RR21170</name>
</gene>
<keyword evidence="7" id="KW-0723">Serine/threonine-protein kinase</keyword>
<comment type="subcellular location">
    <subcellularLocation>
        <location evidence="1">Cell membrane</location>
        <topology evidence="1">Single-pass type I membrane protein</topology>
    </subcellularLocation>
</comment>
<dbReference type="Gene3D" id="1.10.510.10">
    <property type="entry name" value="Transferase(Phosphotransferase) domain 1"/>
    <property type="match status" value="1"/>
</dbReference>
<keyword evidence="10" id="KW-0732">Signal</keyword>
<dbReference type="EMBL" id="VOIH02000009">
    <property type="protein sequence ID" value="KAF3438408.1"/>
    <property type="molecule type" value="Genomic_DNA"/>
</dbReference>
<dbReference type="InterPro" id="IPR017441">
    <property type="entry name" value="Protein_kinase_ATP_BS"/>
</dbReference>
<evidence type="ECO:0000256" key="14">
    <source>
        <dbReference type="ARBA" id="ARBA00022840"/>
    </source>
</evidence>
<evidence type="ECO:0000256" key="11">
    <source>
        <dbReference type="ARBA" id="ARBA00022734"/>
    </source>
</evidence>
<evidence type="ECO:0000256" key="7">
    <source>
        <dbReference type="ARBA" id="ARBA00022527"/>
    </source>
</evidence>
<dbReference type="CDD" id="cd06899">
    <property type="entry name" value="lectin_legume_LecRK_Arcelin_ConA"/>
    <property type="match status" value="1"/>
</dbReference>
<dbReference type="FunFam" id="1.10.510.10:FF:000240">
    <property type="entry name" value="Lectin-domain containing receptor kinase A4.3"/>
    <property type="match status" value="1"/>
</dbReference>
<dbReference type="GO" id="GO:0004674">
    <property type="term" value="F:protein serine/threonine kinase activity"/>
    <property type="evidence" value="ECO:0007669"/>
    <property type="project" value="UniProtKB-KW"/>
</dbReference>
<dbReference type="InterPro" id="IPR019825">
    <property type="entry name" value="Lectin_legB_Mn/Ca_BS"/>
</dbReference>
<accession>A0A8K0E1T3</accession>
<keyword evidence="6" id="KW-1003">Cell membrane</keyword>
<evidence type="ECO:0000313" key="22">
    <source>
        <dbReference type="EMBL" id="KAF3438408.1"/>
    </source>
</evidence>
<evidence type="ECO:0000256" key="20">
    <source>
        <dbReference type="SAM" id="Phobius"/>
    </source>
</evidence>
<dbReference type="OrthoDB" id="2014828at2759"/>
<reference evidence="22" key="1">
    <citation type="submission" date="2020-03" db="EMBL/GenBank/DDBJ databases">
        <title>A high-quality chromosome-level genome assembly of a woody plant with both climbing and erect habits, Rhamnella rubrinervis.</title>
        <authorList>
            <person name="Lu Z."/>
            <person name="Yang Y."/>
            <person name="Zhu X."/>
            <person name="Sun Y."/>
        </authorList>
    </citation>
    <scope>NUCLEOTIDE SEQUENCE</scope>
    <source>
        <strain evidence="22">BYM</strain>
        <tissue evidence="22">Leaf</tissue>
    </source>
</reference>
<keyword evidence="16 20" id="KW-0472">Membrane</keyword>
<dbReference type="AlphaFoldDB" id="A0A8K0E1T3"/>
<name>A0A8K0E1T3_9ROSA</name>
<evidence type="ECO:0000256" key="2">
    <source>
        <dbReference type="ARBA" id="ARBA00007606"/>
    </source>
</evidence>
<dbReference type="PROSITE" id="PS00108">
    <property type="entry name" value="PROTEIN_KINASE_ST"/>
    <property type="match status" value="1"/>
</dbReference>
<proteinExistence type="inferred from homology"/>
<dbReference type="EC" id="2.7.11.1" evidence="5"/>
<dbReference type="GO" id="GO:0005524">
    <property type="term" value="F:ATP binding"/>
    <property type="evidence" value="ECO:0007669"/>
    <property type="project" value="UniProtKB-UniRule"/>
</dbReference>
<evidence type="ECO:0000256" key="15">
    <source>
        <dbReference type="ARBA" id="ARBA00022989"/>
    </source>
</evidence>
<dbReference type="SUPFAM" id="SSF49899">
    <property type="entry name" value="Concanavalin A-like lectins/glucanases"/>
    <property type="match status" value="1"/>
</dbReference>
<feature type="domain" description="Protein kinase" evidence="21">
    <location>
        <begin position="348"/>
        <end position="622"/>
    </location>
</feature>
<dbReference type="PROSITE" id="PS00107">
    <property type="entry name" value="PROTEIN_KINASE_ATP"/>
    <property type="match status" value="1"/>
</dbReference>
<keyword evidence="11" id="KW-0430">Lectin</keyword>
<evidence type="ECO:0000256" key="3">
    <source>
        <dbReference type="ARBA" id="ARBA00008536"/>
    </source>
</evidence>
<dbReference type="CDD" id="cd14066">
    <property type="entry name" value="STKc_IRAK"/>
    <property type="match status" value="1"/>
</dbReference>
<comment type="similarity">
    <text evidence="4">In the C-terminal section; belongs to the protein kinase superfamily. Ser/Thr protein kinase family.</text>
</comment>
<evidence type="ECO:0000256" key="17">
    <source>
        <dbReference type="ARBA" id="ARBA00023170"/>
    </source>
</evidence>
<comment type="similarity">
    <text evidence="3">In the N-terminal section; belongs to the leguminous lectin family.</text>
</comment>
<dbReference type="Pfam" id="PF00139">
    <property type="entry name" value="Lectin_legB"/>
    <property type="match status" value="1"/>
</dbReference>
<evidence type="ECO:0000256" key="12">
    <source>
        <dbReference type="ARBA" id="ARBA00022741"/>
    </source>
</evidence>
<keyword evidence="18" id="KW-0325">Glycoprotein</keyword>
<dbReference type="InterPro" id="IPR011009">
    <property type="entry name" value="Kinase-like_dom_sf"/>
</dbReference>
<evidence type="ECO:0000256" key="6">
    <source>
        <dbReference type="ARBA" id="ARBA00022475"/>
    </source>
</evidence>
<keyword evidence="14 19" id="KW-0067">ATP-binding</keyword>
<dbReference type="GO" id="GO:0005886">
    <property type="term" value="C:plasma membrane"/>
    <property type="evidence" value="ECO:0007669"/>
    <property type="project" value="UniProtKB-SubCell"/>
</dbReference>
<dbReference type="InterPro" id="IPR008271">
    <property type="entry name" value="Ser/Thr_kinase_AS"/>
</dbReference>
<dbReference type="Gene3D" id="3.30.200.20">
    <property type="entry name" value="Phosphorylase Kinase, domain 1"/>
    <property type="match status" value="1"/>
</dbReference>
<dbReference type="PANTHER" id="PTHR27007">
    <property type="match status" value="1"/>
</dbReference>
<evidence type="ECO:0000256" key="13">
    <source>
        <dbReference type="ARBA" id="ARBA00022777"/>
    </source>
</evidence>
<comment type="similarity">
    <text evidence="2">Belongs to the leguminous lectin family.</text>
</comment>
<dbReference type="InterPro" id="IPR013320">
    <property type="entry name" value="ConA-like_dom_sf"/>
</dbReference>
<evidence type="ECO:0000256" key="19">
    <source>
        <dbReference type="PROSITE-ProRule" id="PRU10141"/>
    </source>
</evidence>
<keyword evidence="23" id="KW-1185">Reference proteome</keyword>
<dbReference type="Pfam" id="PF00069">
    <property type="entry name" value="Pkinase"/>
    <property type="match status" value="1"/>
</dbReference>
<dbReference type="GO" id="GO:0030246">
    <property type="term" value="F:carbohydrate binding"/>
    <property type="evidence" value="ECO:0007669"/>
    <property type="project" value="UniProtKB-KW"/>
</dbReference>
<dbReference type="InterPro" id="IPR000719">
    <property type="entry name" value="Prot_kinase_dom"/>
</dbReference>
<dbReference type="SUPFAM" id="SSF56112">
    <property type="entry name" value="Protein kinase-like (PK-like)"/>
    <property type="match status" value="1"/>
</dbReference>
<dbReference type="InterPro" id="IPR050528">
    <property type="entry name" value="L-type_Lectin-RKs"/>
</dbReference>
<dbReference type="PROSITE" id="PS00307">
    <property type="entry name" value="LECTIN_LEGUME_BETA"/>
    <property type="match status" value="1"/>
</dbReference>
<sequence length="662" mass="73323">MAPTNIILRRRRSNCSSYSHCYCLCLFCLPNLLHLHALQFNFPDFNDTAKVTTLLNISQQAKITQYGILRLTEDSSPESIGRAVYGHKIRVWDSSTGKAADFTTTFEFSISKNASAGGDGFAFFLSGSQVPNNSIGGCLGLVTKCDNTNADGLVAVEFDTFQNHYDTSSNHVGININSIYSIKHLGIRRPLNDGSRIKAVVNYTSLTSNFTVTLSFLKNSSSTYSLWSILDFARVMPEYVTLGFSAATGAQTQKHDILSWEFNSTDLLPAAAPPNKRDNVINVIIGCVVGGTVLVMVLLFASFCYWRRSKLEETPIRFEDSMNQQFDDNNTGPKRYSYSQLARATNNFAEEGLLGEGGFGEVYKGFLSHLKLTIAVKRVSKRSKQGRKEYISEVNIISRLRHKNLVKLLGWCHENGEFLLIYEFMPNGSLDSHLFKHKTTTLEWAVRYKIALGLASALLYLHEESEQSVIHRDIKSSNIMLDSEFNTKLGDFGLARLMDQELGLKTTGLAGTFGYMAPEYISTGKASKASDVYSFGVVALEIACGRRSVDSKFESSIVAWVWETYGNGGVVNDVADKRLCMEFEVKEMEGLISVGLWCAHPDHTLRPSIRQALQVLKFEAALPNLPNKMPPPNFSLAGLEDHTPVCSGAAHSSSYSSINVGR</sequence>
<keyword evidence="13" id="KW-0418">Kinase</keyword>
<evidence type="ECO:0000256" key="10">
    <source>
        <dbReference type="ARBA" id="ARBA00022729"/>
    </source>
</evidence>
<feature type="binding site" evidence="19">
    <location>
        <position position="377"/>
    </location>
    <ligand>
        <name>ATP</name>
        <dbReference type="ChEBI" id="CHEBI:30616"/>
    </ligand>
</feature>
<dbReference type="PROSITE" id="PS50011">
    <property type="entry name" value="PROTEIN_KINASE_DOM"/>
    <property type="match status" value="1"/>
</dbReference>
<evidence type="ECO:0000256" key="4">
    <source>
        <dbReference type="ARBA" id="ARBA00010217"/>
    </source>
</evidence>
<keyword evidence="15 20" id="KW-1133">Transmembrane helix</keyword>
<evidence type="ECO:0000256" key="18">
    <source>
        <dbReference type="ARBA" id="ARBA00023180"/>
    </source>
</evidence>
<keyword evidence="8" id="KW-0808">Transferase</keyword>
<dbReference type="InterPro" id="IPR001220">
    <property type="entry name" value="Legume_lectin_dom"/>
</dbReference>